<protein>
    <submittedName>
        <fullName evidence="3">Imidazolonepropionase</fullName>
    </submittedName>
</protein>
<sequence>MKKILLLLAAVVAVLAIVLNLPTPKTADVANDNSFVIGPVNIFDGEKWREEKFVVVREGWITKLSMQRPDLDLPYRETQGQVLMPGLIDAHVHVWGEALQQSLNFGVTTVIDMFGDPNFLQQHKAARAETRQAKHADIFGAGYLVTAPNGHGTQYGIPVPTLSEPSAAPEAVAKRLDSGSDFIKIVYTHAGAAYQHAPSISYTELEATIKAAHQAQHLAVVHVADHASAMDAVKAGADGLVHGFFDRPANDELVQLMRSNGTFIIPTMALYEGMLRGELNDELLTAENPELPASAKASLNKSFGNTRFPAHFYNNLLLTTERLYQAGVPILAGSDAPNPTTAHGWSLLVELDMLQRAGLPLESVLHAATAAPAKAFALPHQGRIADGMKADLLLLDAGATTNLRALFHPQAVWKNGFEL</sequence>
<feature type="chain" id="PRO_5011562731" evidence="1">
    <location>
        <begin position="28"/>
        <end position="419"/>
    </location>
</feature>
<feature type="domain" description="Amidohydrolase-related" evidence="2">
    <location>
        <begin position="82"/>
        <end position="407"/>
    </location>
</feature>
<evidence type="ECO:0000313" key="3">
    <source>
        <dbReference type="EMBL" id="SDB23122.1"/>
    </source>
</evidence>
<dbReference type="EMBL" id="FMXN01000004">
    <property type="protein sequence ID" value="SDB23122.1"/>
    <property type="molecule type" value="Genomic_DNA"/>
</dbReference>
<dbReference type="STRING" id="1159017.SAMN02927930_00876"/>
<dbReference type="InterPro" id="IPR051781">
    <property type="entry name" value="Metallo-dep_Hydrolase"/>
</dbReference>
<dbReference type="Gene3D" id="2.30.40.10">
    <property type="entry name" value="Urease, subunit C, domain 1"/>
    <property type="match status" value="1"/>
</dbReference>
<dbReference type="Pfam" id="PF01979">
    <property type="entry name" value="Amidohydro_1"/>
    <property type="match status" value="1"/>
</dbReference>
<reference evidence="4" key="1">
    <citation type="submission" date="2016-10" db="EMBL/GenBank/DDBJ databases">
        <authorList>
            <person name="Varghese N."/>
            <person name="Submissions S."/>
        </authorList>
    </citation>
    <scope>NUCLEOTIDE SEQUENCE [LARGE SCALE GENOMIC DNA]</scope>
    <source>
        <strain evidence="4">CGMCC 1.10824</strain>
    </source>
</reference>
<dbReference type="Gene3D" id="3.40.50.10910">
    <property type="entry name" value="Amidohydrolase"/>
    <property type="match status" value="1"/>
</dbReference>
<dbReference type="AlphaFoldDB" id="A0A1G6BR77"/>
<proteinExistence type="predicted"/>
<dbReference type="OrthoDB" id="9782972at2"/>
<dbReference type="Gene3D" id="3.30.110.90">
    <property type="entry name" value="Amidohydrolase"/>
    <property type="match status" value="1"/>
</dbReference>
<dbReference type="Gene3D" id="1.20.58.520">
    <property type="entry name" value="Amidohydrolase"/>
    <property type="match status" value="1"/>
</dbReference>
<keyword evidence="1" id="KW-0732">Signal</keyword>
<accession>A0A1G6BR77</accession>
<feature type="signal peptide" evidence="1">
    <location>
        <begin position="1"/>
        <end position="27"/>
    </location>
</feature>
<dbReference type="PANTHER" id="PTHR43135:SF3">
    <property type="entry name" value="ALPHA-D-RIBOSE 1-METHYLPHOSPHONATE 5-TRIPHOSPHATE DIPHOSPHATASE"/>
    <property type="match status" value="1"/>
</dbReference>
<evidence type="ECO:0000259" key="2">
    <source>
        <dbReference type="Pfam" id="PF01979"/>
    </source>
</evidence>
<dbReference type="PANTHER" id="PTHR43135">
    <property type="entry name" value="ALPHA-D-RIBOSE 1-METHYLPHOSPHONATE 5-TRIPHOSPHATE DIPHOSPHATASE"/>
    <property type="match status" value="1"/>
</dbReference>
<gene>
    <name evidence="3" type="ORF">SAMN02927930_00876</name>
</gene>
<dbReference type="Proteomes" id="UP000199626">
    <property type="component" value="Unassembled WGS sequence"/>
</dbReference>
<evidence type="ECO:0000256" key="1">
    <source>
        <dbReference type="SAM" id="SignalP"/>
    </source>
</evidence>
<organism evidence="3 4">
    <name type="scientific">Pseudidiomarina indica</name>
    <dbReference type="NCBI Taxonomy" id="1159017"/>
    <lineage>
        <taxon>Bacteria</taxon>
        <taxon>Pseudomonadati</taxon>
        <taxon>Pseudomonadota</taxon>
        <taxon>Gammaproteobacteria</taxon>
        <taxon>Alteromonadales</taxon>
        <taxon>Idiomarinaceae</taxon>
        <taxon>Pseudidiomarina</taxon>
    </lineage>
</organism>
<dbReference type="SUPFAM" id="SSF51338">
    <property type="entry name" value="Composite domain of metallo-dependent hydrolases"/>
    <property type="match status" value="1"/>
</dbReference>
<dbReference type="SUPFAM" id="SSF51556">
    <property type="entry name" value="Metallo-dependent hydrolases"/>
    <property type="match status" value="1"/>
</dbReference>
<dbReference type="InterPro" id="IPR011059">
    <property type="entry name" value="Metal-dep_hydrolase_composite"/>
</dbReference>
<name>A0A1G6BR77_9GAMM</name>
<dbReference type="GO" id="GO:0016810">
    <property type="term" value="F:hydrolase activity, acting on carbon-nitrogen (but not peptide) bonds"/>
    <property type="evidence" value="ECO:0007669"/>
    <property type="project" value="InterPro"/>
</dbReference>
<dbReference type="InterPro" id="IPR006680">
    <property type="entry name" value="Amidohydro-rel"/>
</dbReference>
<keyword evidence="4" id="KW-1185">Reference proteome</keyword>
<evidence type="ECO:0000313" key="4">
    <source>
        <dbReference type="Proteomes" id="UP000199626"/>
    </source>
</evidence>
<dbReference type="InterPro" id="IPR032466">
    <property type="entry name" value="Metal_Hydrolase"/>
</dbReference>
<dbReference type="RefSeq" id="WP_092592155.1">
    <property type="nucleotide sequence ID" value="NZ_FMXN01000004.1"/>
</dbReference>